<evidence type="ECO:0000313" key="7">
    <source>
        <dbReference type="Proteomes" id="UP000246058"/>
    </source>
</evidence>
<keyword evidence="3" id="KW-0813">Transport</keyword>
<organism evidence="6 7">
    <name type="scientific">Methylobacterium radiodurans</name>
    <dbReference type="NCBI Taxonomy" id="2202828"/>
    <lineage>
        <taxon>Bacteria</taxon>
        <taxon>Pseudomonadati</taxon>
        <taxon>Pseudomonadota</taxon>
        <taxon>Alphaproteobacteria</taxon>
        <taxon>Hyphomicrobiales</taxon>
        <taxon>Methylobacteriaceae</taxon>
        <taxon>Methylobacterium</taxon>
    </lineage>
</organism>
<accession>A0A2U8VY68</accession>
<dbReference type="OrthoDB" id="5794591at2"/>
<dbReference type="PANTHER" id="PTHR30483">
    <property type="entry name" value="LEUCINE-SPECIFIC-BINDING PROTEIN"/>
    <property type="match status" value="1"/>
</dbReference>
<dbReference type="Proteomes" id="UP000246058">
    <property type="component" value="Chromosome"/>
</dbReference>
<keyword evidence="3" id="KW-0029">Amino-acid transport</keyword>
<evidence type="ECO:0000256" key="3">
    <source>
        <dbReference type="ARBA" id="ARBA00022970"/>
    </source>
</evidence>
<proteinExistence type="inferred from homology"/>
<name>A0A2U8VY68_9HYPH</name>
<feature type="chain" id="PRO_5015987354" evidence="4">
    <location>
        <begin position="29"/>
        <end position="420"/>
    </location>
</feature>
<dbReference type="Pfam" id="PF13458">
    <property type="entry name" value="Peripla_BP_6"/>
    <property type="match status" value="1"/>
</dbReference>
<dbReference type="KEGG" id="meti:DK427_23265"/>
<dbReference type="Gene3D" id="3.40.50.2300">
    <property type="match status" value="2"/>
</dbReference>
<dbReference type="PANTHER" id="PTHR30483:SF6">
    <property type="entry name" value="PERIPLASMIC BINDING PROTEIN OF ABC TRANSPORTER FOR NATURAL AMINO ACIDS"/>
    <property type="match status" value="1"/>
</dbReference>
<reference evidence="6 7" key="1">
    <citation type="submission" date="2018-05" db="EMBL/GenBank/DDBJ databases">
        <title>Complete Genome Sequence of Methylobacterium sp. 17Sr1-43.</title>
        <authorList>
            <person name="Srinivasan S."/>
        </authorList>
    </citation>
    <scope>NUCLEOTIDE SEQUENCE [LARGE SCALE GENOMIC DNA]</scope>
    <source>
        <strain evidence="6 7">17Sr1-43</strain>
    </source>
</reference>
<comment type="similarity">
    <text evidence="1">Belongs to the leucine-binding protein family.</text>
</comment>
<feature type="domain" description="Leucine-binding protein" evidence="5">
    <location>
        <begin position="44"/>
        <end position="380"/>
    </location>
</feature>
<dbReference type="InterPro" id="IPR028082">
    <property type="entry name" value="Peripla_BP_I"/>
</dbReference>
<evidence type="ECO:0000313" key="6">
    <source>
        <dbReference type="EMBL" id="AWN38301.1"/>
    </source>
</evidence>
<dbReference type="RefSeq" id="WP_109953458.1">
    <property type="nucleotide sequence ID" value="NZ_CP029551.1"/>
</dbReference>
<sequence length="420" mass="44291">MTTTRPGLGRALAAALSTALSTALPATALLASPVAAQGISDGAVRIGILNDQSGVYAEFGGRSSIEAARMAVEDFGGSVNGAPIEIVSADHQNKADIASGIARQWYDRDKVDAIMELTTSSVALAVQGLSKEKKRITITTGAATSDLTGKQCSTYGYHWAYDTRALAVGTGGALVQQGGNTWFMLTADYAFGHSLEAEVTRYVTSKGGKVVGGVRHPLAAQDYSSFLLQAQGSGAKVIGLANAGLDTSNAIKQAAEYGITQGGQRLAALLFTLAEVHGLGLQVAQGLTLTEGWYWDLNDETRAFGQRFMKRTGKMPNMVHTGTYSAVLQYLKAVKAAGTDETDAVNAKLRTMPVDDVFAKGGTVLPNGRMVHDMYLFEVKKPAESKGPWDLYRLLATIPGPEAYAKLEESGCTLTTARAP</sequence>
<evidence type="ECO:0000256" key="1">
    <source>
        <dbReference type="ARBA" id="ARBA00010062"/>
    </source>
</evidence>
<dbReference type="CDD" id="cd06327">
    <property type="entry name" value="PBP1_SBP-like"/>
    <property type="match status" value="1"/>
</dbReference>
<evidence type="ECO:0000259" key="5">
    <source>
        <dbReference type="Pfam" id="PF13458"/>
    </source>
</evidence>
<keyword evidence="2 4" id="KW-0732">Signal</keyword>
<evidence type="ECO:0000256" key="4">
    <source>
        <dbReference type="SAM" id="SignalP"/>
    </source>
</evidence>
<feature type="signal peptide" evidence="4">
    <location>
        <begin position="1"/>
        <end position="28"/>
    </location>
</feature>
<gene>
    <name evidence="6" type="ORF">DK427_23265</name>
</gene>
<dbReference type="AlphaFoldDB" id="A0A2U8VY68"/>
<protein>
    <submittedName>
        <fullName evidence="6">ABC transporter permease</fullName>
    </submittedName>
</protein>
<dbReference type="InterPro" id="IPR051010">
    <property type="entry name" value="BCAA_transport"/>
</dbReference>
<evidence type="ECO:0000256" key="2">
    <source>
        <dbReference type="ARBA" id="ARBA00022729"/>
    </source>
</evidence>
<dbReference type="SUPFAM" id="SSF53822">
    <property type="entry name" value="Periplasmic binding protein-like I"/>
    <property type="match status" value="1"/>
</dbReference>
<dbReference type="InterPro" id="IPR028081">
    <property type="entry name" value="Leu-bd"/>
</dbReference>
<dbReference type="EMBL" id="CP029551">
    <property type="protein sequence ID" value="AWN38301.1"/>
    <property type="molecule type" value="Genomic_DNA"/>
</dbReference>
<keyword evidence="7" id="KW-1185">Reference proteome</keyword>
<dbReference type="GO" id="GO:0006865">
    <property type="term" value="P:amino acid transport"/>
    <property type="evidence" value="ECO:0007669"/>
    <property type="project" value="UniProtKB-KW"/>
</dbReference>